<dbReference type="GO" id="GO:0015035">
    <property type="term" value="F:protein-disulfide reductase activity"/>
    <property type="evidence" value="ECO:0007669"/>
    <property type="project" value="InterPro"/>
</dbReference>
<dbReference type="PANTHER" id="PTHR33639:SF1">
    <property type="entry name" value="T23E23.25"/>
    <property type="match status" value="1"/>
</dbReference>
<reference evidence="1" key="2">
    <citation type="journal article" date="2023" name="Int. J. Mol. Sci.">
        <title>De Novo Assembly and Annotation of 11 Diverse Shrub Willow (Salix) Genomes Reveals Novel Gene Organization in Sex-Linked Regions.</title>
        <authorList>
            <person name="Hyden B."/>
            <person name="Feng K."/>
            <person name="Yates T.B."/>
            <person name="Jawdy S."/>
            <person name="Cereghino C."/>
            <person name="Smart L.B."/>
            <person name="Muchero W."/>
        </authorList>
    </citation>
    <scope>NUCLEOTIDE SEQUENCE</scope>
    <source>
        <tissue evidence="1">Shoot tip</tissue>
    </source>
</reference>
<accession>A0A9Q1AF92</accession>
<name>A0A9Q1AF92_9ROSI</name>
<dbReference type="AlphaFoldDB" id="A0A9Q1AF92"/>
<reference evidence="1" key="1">
    <citation type="submission" date="2022-11" db="EMBL/GenBank/DDBJ databases">
        <authorList>
            <person name="Hyden B.L."/>
            <person name="Feng K."/>
            <person name="Yates T."/>
            <person name="Jawdy S."/>
            <person name="Smart L.B."/>
            <person name="Muchero W."/>
        </authorList>
    </citation>
    <scope>NUCLEOTIDE SEQUENCE</scope>
    <source>
        <tissue evidence="1">Shoot tip</tissue>
    </source>
</reference>
<organism evidence="1 2">
    <name type="scientific">Salix koriyanagi</name>
    <dbReference type="NCBI Taxonomy" id="2511006"/>
    <lineage>
        <taxon>Eukaryota</taxon>
        <taxon>Viridiplantae</taxon>
        <taxon>Streptophyta</taxon>
        <taxon>Embryophyta</taxon>
        <taxon>Tracheophyta</taxon>
        <taxon>Spermatophyta</taxon>
        <taxon>Magnoliopsida</taxon>
        <taxon>eudicotyledons</taxon>
        <taxon>Gunneridae</taxon>
        <taxon>Pentapetalae</taxon>
        <taxon>rosids</taxon>
        <taxon>fabids</taxon>
        <taxon>Malpighiales</taxon>
        <taxon>Salicaceae</taxon>
        <taxon>Saliceae</taxon>
        <taxon>Salix</taxon>
    </lineage>
</organism>
<dbReference type="InterPro" id="IPR007263">
    <property type="entry name" value="DCC1-like"/>
</dbReference>
<evidence type="ECO:0000313" key="1">
    <source>
        <dbReference type="EMBL" id="KAJ6768926.1"/>
    </source>
</evidence>
<keyword evidence="2" id="KW-1185">Reference proteome</keyword>
<dbReference type="PANTHER" id="PTHR33639">
    <property type="entry name" value="THIOL-DISULFIDE OXIDOREDUCTASE DCC"/>
    <property type="match status" value="1"/>
</dbReference>
<proteinExistence type="predicted"/>
<dbReference type="Proteomes" id="UP001151752">
    <property type="component" value="Chromosome 8"/>
</dbReference>
<protein>
    <submittedName>
        <fullName evidence="1">THIOL-DISULFIDE OXIDOREDUCTASE DCC-RELATED</fullName>
    </submittedName>
</protein>
<gene>
    <name evidence="1" type="ORF">OIU74_022568</name>
</gene>
<dbReference type="InterPro" id="IPR052927">
    <property type="entry name" value="DCC_oxidoreductase"/>
</dbReference>
<comment type="caution">
    <text evidence="1">The sequence shown here is derived from an EMBL/GenBank/DDBJ whole genome shotgun (WGS) entry which is preliminary data.</text>
</comment>
<dbReference type="EMBL" id="JAPFFM010000003">
    <property type="protein sequence ID" value="KAJ6768926.1"/>
    <property type="molecule type" value="Genomic_DNA"/>
</dbReference>
<dbReference type="Pfam" id="PF04134">
    <property type="entry name" value="DCC1-like"/>
    <property type="match status" value="1"/>
</dbReference>
<evidence type="ECO:0000313" key="2">
    <source>
        <dbReference type="Proteomes" id="UP001151752"/>
    </source>
</evidence>
<dbReference type="EMBL" id="JAPFFM010000003">
    <property type="protein sequence ID" value="KAJ6768925.1"/>
    <property type="molecule type" value="Genomic_DNA"/>
</dbReference>
<sequence length="222" mass="24890">MMSMTMMARRSKKLAPFFSSSSSSSSPLKSGCGWFSSKSSTDVAAVDVADVSAEEELLYPSVASTVKPVATLPTLLQPRVVVYDGVCHLCHRGVKWVIEADKYRKIKFCCLQSKAAEPYLTLCGLNREDVLRRFLFIEGPGSYHQASAAALRVMSYLPLPYSALSTLLIVPTPLRDAVYDYVAKHRYGWFGKADECLVLKEKELLERFIDRDEIIGRRRSDF</sequence>